<evidence type="ECO:0000256" key="1">
    <source>
        <dbReference type="SAM" id="Phobius"/>
    </source>
</evidence>
<comment type="caution">
    <text evidence="2">The sequence shown here is derived from an EMBL/GenBank/DDBJ whole genome shotgun (WGS) entry which is preliminary data.</text>
</comment>
<gene>
    <name evidence="2" type="ORF">ACFQLX_05285</name>
</gene>
<dbReference type="Proteomes" id="UP001596413">
    <property type="component" value="Unassembled WGS sequence"/>
</dbReference>
<feature type="transmembrane region" description="Helical" evidence="1">
    <location>
        <begin position="391"/>
        <end position="413"/>
    </location>
</feature>
<dbReference type="EMBL" id="JBHSZO010000005">
    <property type="protein sequence ID" value="MFC7217590.1"/>
    <property type="molecule type" value="Genomic_DNA"/>
</dbReference>
<protein>
    <recommendedName>
        <fullName evidence="4">CorA-like Mg2+ transporter protein</fullName>
    </recommendedName>
</protein>
<evidence type="ECO:0000313" key="3">
    <source>
        <dbReference type="Proteomes" id="UP001596413"/>
    </source>
</evidence>
<evidence type="ECO:0000313" key="2">
    <source>
        <dbReference type="EMBL" id="MFC7217590.1"/>
    </source>
</evidence>
<name>A0ABW2GE80_9ACTN</name>
<reference evidence="3" key="1">
    <citation type="journal article" date="2019" name="Int. J. Syst. Evol. Microbiol.">
        <title>The Global Catalogue of Microorganisms (GCM) 10K type strain sequencing project: providing services to taxonomists for standard genome sequencing and annotation.</title>
        <authorList>
            <consortium name="The Broad Institute Genomics Platform"/>
            <consortium name="The Broad Institute Genome Sequencing Center for Infectious Disease"/>
            <person name="Wu L."/>
            <person name="Ma J."/>
        </authorList>
    </citation>
    <scope>NUCLEOTIDE SEQUENCE [LARGE SCALE GENOMIC DNA]</scope>
    <source>
        <strain evidence="3">CGMCC 1.13681</strain>
    </source>
</reference>
<dbReference type="RefSeq" id="WP_386412451.1">
    <property type="nucleotide sequence ID" value="NZ_JBHSZO010000005.1"/>
</dbReference>
<keyword evidence="1" id="KW-1133">Transmembrane helix</keyword>
<feature type="transmembrane region" description="Helical" evidence="1">
    <location>
        <begin position="361"/>
        <end position="385"/>
    </location>
</feature>
<proteinExistence type="predicted"/>
<keyword evidence="1" id="KW-0812">Transmembrane</keyword>
<sequence length="428" mass="46640">MTVPETPLPETAVGARQELTVLLPVRLLRAPTWPQGPFPFELGSRRTDARTRATYFAPACARALYGVPGRPRRWHLPLDVRHAGLHLVGMELLRAATGRSPQHALAVLHFRVETPLLPVLRAFGGRRPNALGEPLSGPLDPAVLLAGIADVRDPDTPFALARPYTIAFLTPTARHTPALRTGPEGELPATADQWLWQLASRSTPQDFPLPPESAAGQLKDVVRISGDWSALVLRQGTAFLGHRPDGGVDDFFEFGALHARTVYLDALLLGSLQRDHIDELTDELSEVFNSVRLARRVATLERNIAVFRSTYWRQHLTAHGAANELLLAFQNQHRLPARFGEVLGEAADYSRLVQTQESQQISGALGVLTILGLPLGTALSILQVLDDHSPAHLLVALGLSVVVTAAALTTRYGRLVLSSLRGRTGRRG</sequence>
<accession>A0ABW2GE80</accession>
<organism evidence="2 3">
    <name type="scientific">Streptomyces polyrhachis</name>
    <dbReference type="NCBI Taxonomy" id="1282885"/>
    <lineage>
        <taxon>Bacteria</taxon>
        <taxon>Bacillati</taxon>
        <taxon>Actinomycetota</taxon>
        <taxon>Actinomycetes</taxon>
        <taxon>Kitasatosporales</taxon>
        <taxon>Streptomycetaceae</taxon>
        <taxon>Streptomyces</taxon>
    </lineage>
</organism>
<evidence type="ECO:0008006" key="4">
    <source>
        <dbReference type="Google" id="ProtNLM"/>
    </source>
</evidence>
<keyword evidence="1" id="KW-0472">Membrane</keyword>
<keyword evidence="3" id="KW-1185">Reference proteome</keyword>